<evidence type="ECO:0000256" key="6">
    <source>
        <dbReference type="SAM" id="MobiDB-lite"/>
    </source>
</evidence>
<dbReference type="GO" id="GO:0048194">
    <property type="term" value="P:Golgi vesicle budding"/>
    <property type="evidence" value="ECO:0007669"/>
    <property type="project" value="TreeGrafter"/>
</dbReference>
<dbReference type="InterPro" id="IPR032630">
    <property type="entry name" value="P_typ_ATPase_c"/>
</dbReference>
<feature type="region of interest" description="Disordered" evidence="6">
    <location>
        <begin position="1"/>
        <end position="43"/>
    </location>
</feature>
<feature type="transmembrane region" description="Helical" evidence="7">
    <location>
        <begin position="834"/>
        <end position="856"/>
    </location>
</feature>
<feature type="compositionally biased region" description="Polar residues" evidence="6">
    <location>
        <begin position="18"/>
        <end position="37"/>
    </location>
</feature>
<gene>
    <name evidence="10" type="ORF">POTOM_030494</name>
</gene>
<dbReference type="GO" id="GO:0005802">
    <property type="term" value="C:trans-Golgi network"/>
    <property type="evidence" value="ECO:0007669"/>
    <property type="project" value="TreeGrafter"/>
</dbReference>
<dbReference type="GO" id="GO:0000139">
    <property type="term" value="C:Golgi membrane"/>
    <property type="evidence" value="ECO:0007669"/>
    <property type="project" value="GOC"/>
</dbReference>
<organism evidence="10 11">
    <name type="scientific">Populus tomentosa</name>
    <name type="common">Chinese white poplar</name>
    <dbReference type="NCBI Taxonomy" id="118781"/>
    <lineage>
        <taxon>Eukaryota</taxon>
        <taxon>Viridiplantae</taxon>
        <taxon>Streptophyta</taxon>
        <taxon>Embryophyta</taxon>
        <taxon>Tracheophyta</taxon>
        <taxon>Spermatophyta</taxon>
        <taxon>Magnoliopsida</taxon>
        <taxon>eudicotyledons</taxon>
        <taxon>Gunneridae</taxon>
        <taxon>Pentapetalae</taxon>
        <taxon>rosids</taxon>
        <taxon>fabids</taxon>
        <taxon>Malpighiales</taxon>
        <taxon>Salicaceae</taxon>
        <taxon>Saliceae</taxon>
        <taxon>Populus</taxon>
    </lineage>
</organism>
<feature type="transmembrane region" description="Helical" evidence="7">
    <location>
        <begin position="687"/>
        <end position="705"/>
    </location>
</feature>
<dbReference type="Proteomes" id="UP000886885">
    <property type="component" value="Chromosome 8A"/>
</dbReference>
<feature type="transmembrane region" description="Helical" evidence="7">
    <location>
        <begin position="335"/>
        <end position="358"/>
    </location>
</feature>
<dbReference type="PANTHER" id="PTHR24092">
    <property type="entry name" value="PROBABLE PHOSPHOLIPID-TRANSPORTING ATPASE"/>
    <property type="match status" value="1"/>
</dbReference>
<evidence type="ECO:0000256" key="7">
    <source>
        <dbReference type="SAM" id="Phobius"/>
    </source>
</evidence>
<dbReference type="GO" id="GO:0005886">
    <property type="term" value="C:plasma membrane"/>
    <property type="evidence" value="ECO:0007669"/>
    <property type="project" value="TreeGrafter"/>
</dbReference>
<dbReference type="FunFam" id="3.40.1110.10:FF:000029">
    <property type="entry name" value="Phospholipid-transporting ATPase"/>
    <property type="match status" value="1"/>
</dbReference>
<keyword evidence="4" id="KW-0479">Metal-binding</keyword>
<dbReference type="PANTHER" id="PTHR24092:SF180">
    <property type="entry name" value="PHOSPHOLIPID-TRANSPORTING ATPASE DNF1-RELATED"/>
    <property type="match status" value="1"/>
</dbReference>
<evidence type="ECO:0000256" key="2">
    <source>
        <dbReference type="ARBA" id="ARBA00004308"/>
    </source>
</evidence>
<keyword evidence="5" id="KW-0460">Magnesium</keyword>
<evidence type="ECO:0000259" key="9">
    <source>
        <dbReference type="Pfam" id="PF16212"/>
    </source>
</evidence>
<keyword evidence="7" id="KW-0472">Membrane</keyword>
<protein>
    <recommendedName>
        <fullName evidence="12">Phospholipid-transporting ATPase</fullName>
    </recommendedName>
</protein>
<feature type="domain" description="P-type ATPase N-terminal" evidence="8">
    <location>
        <begin position="45"/>
        <end position="109"/>
    </location>
</feature>
<feature type="transmembrane region" description="Helical" evidence="7">
    <location>
        <begin position="862"/>
        <end position="886"/>
    </location>
</feature>
<name>A0A8X7ZF12_POPTO</name>
<sequence length="994" mass="114201">MSGGWERARGSRSRPTRDSSSGLRMSSRTATLGNVQPQAPGHRTIYCNDRDANLRVRFKGNSISTTKYNFFTFFPKGLFEQFRRVANCYFLMISILSMTPISPVNPVTNVVPLTLVLLVSLIKEAFEDWCREKCSLPILLFLNYVQQKRFQNDMVINNTLIDLLQDEKWVAVPWKKLQVGDIIRVKQDGFFPADLLFLASTNADGVCYVETANLDGETNLKIRKALERTWDYLTPEKAAEFKGYFGFVGHKYMHLGEVQCEQPNNSLYTFTGNLVFQKQTLPLSPNQVLLRGCNLRNTEYIVGAVVFTGHETKVMMNSMNVPSKRSTLERKLDKLILALFGTLFMMCLIGAIGSGIFINRKYYYLALDKGVAAEFNPSNRFVVLYACFIYVAALTFFTLITLYSTIIPISLYVSIELRKSTTAIQEKGFNFDDHRLMRGAWRNEPDSDSCKYLGCSLYMIVYSMRTTTMIYVRESHAEKMGKIQDVAYEILNVLEFNSTRKRQSVVCRYPNGRLVLYCKGADTVIYERLASGNDDLKKVTRSHLEQFGSAGLRTLCLAYRDLSPETYESWNEKFIQAKSSLRDRETKLDEFIISSETDAIREVENRGDQVEIACFIKEEVKKELTKYLEEAQHYLHSAPEPKLTLVIDGKCLMHALDPTLRVMLLNLSLNCTSVVCCRVSPLQKAQVITYFFYKNLTFTLTQFWFTFQTGFSGQRFYDDWFQSLYNVIFTALPVIIVGLFDKDVSASLSKKYPELYREGIRNVFFKWRVVVTWACFSVYQSLVFYHFVIASSASGKNSSGRMLGQWDISTMAFTCVVITVNLRLLMICNSITRWHYISVGGSILAWFIFIFVYSVLRENVFFVIYVLMSTFYFYLTVLLVPIVALFGDFIYLGIQRWFFPYDYQIVQEIHRHELEDNTSAGLLDVGSQLTPQEGTSHAMAPLSREISRHSGFAFESPAYESFFASEQGIHAPQKPWDVARRASMRSKRKMPKRN</sequence>
<dbReference type="GO" id="GO:0046872">
    <property type="term" value="F:metal ion binding"/>
    <property type="evidence" value="ECO:0007669"/>
    <property type="project" value="UniProtKB-KW"/>
</dbReference>
<dbReference type="OrthoDB" id="377733at2759"/>
<accession>A0A8X7ZF12</accession>
<comment type="caution">
    <text evidence="10">The sequence shown here is derived from an EMBL/GenBank/DDBJ whole genome shotgun (WGS) entry which is preliminary data.</text>
</comment>
<dbReference type="InterPro" id="IPR032631">
    <property type="entry name" value="P-type_ATPase_N"/>
</dbReference>
<dbReference type="Pfam" id="PF13246">
    <property type="entry name" value="Cation_ATPase"/>
    <property type="match status" value="1"/>
</dbReference>
<dbReference type="EMBL" id="JAAWWB010000015">
    <property type="protein sequence ID" value="KAG6766412.1"/>
    <property type="molecule type" value="Genomic_DNA"/>
</dbReference>
<feature type="transmembrane region" description="Helical" evidence="7">
    <location>
        <begin position="808"/>
        <end position="827"/>
    </location>
</feature>
<dbReference type="Pfam" id="PF16212">
    <property type="entry name" value="PhoLip_ATPase_C"/>
    <property type="match status" value="1"/>
</dbReference>
<dbReference type="GO" id="GO:0045332">
    <property type="term" value="P:phospholipid translocation"/>
    <property type="evidence" value="ECO:0007669"/>
    <property type="project" value="TreeGrafter"/>
</dbReference>
<keyword evidence="3" id="KW-0813">Transport</keyword>
<dbReference type="Pfam" id="PF16209">
    <property type="entry name" value="PhoLip_ATPase_N"/>
    <property type="match status" value="1"/>
</dbReference>
<feature type="transmembrane region" description="Helical" evidence="7">
    <location>
        <begin position="765"/>
        <end position="788"/>
    </location>
</feature>
<keyword evidence="7" id="KW-1133">Transmembrane helix</keyword>
<keyword evidence="11" id="KW-1185">Reference proteome</keyword>
<proteinExistence type="predicted"/>
<evidence type="ECO:0000313" key="11">
    <source>
        <dbReference type="Proteomes" id="UP000886885"/>
    </source>
</evidence>
<feature type="domain" description="P-type ATPase C-terminal" evidence="9">
    <location>
        <begin position="677"/>
        <end position="900"/>
    </location>
</feature>
<evidence type="ECO:0000256" key="3">
    <source>
        <dbReference type="ARBA" id="ARBA00022448"/>
    </source>
</evidence>
<feature type="transmembrane region" description="Helical" evidence="7">
    <location>
        <begin position="382"/>
        <end position="415"/>
    </location>
</feature>
<reference evidence="10" key="1">
    <citation type="journal article" date="2020" name="bioRxiv">
        <title>Hybrid origin of Populus tomentosa Carr. identified through genome sequencing and phylogenomic analysis.</title>
        <authorList>
            <person name="An X."/>
            <person name="Gao K."/>
            <person name="Chen Z."/>
            <person name="Li J."/>
            <person name="Yang X."/>
            <person name="Yang X."/>
            <person name="Zhou J."/>
            <person name="Guo T."/>
            <person name="Zhao T."/>
            <person name="Huang S."/>
            <person name="Miao D."/>
            <person name="Khan W.U."/>
            <person name="Rao P."/>
            <person name="Ye M."/>
            <person name="Lei B."/>
            <person name="Liao W."/>
            <person name="Wang J."/>
            <person name="Ji L."/>
            <person name="Li Y."/>
            <person name="Guo B."/>
            <person name="Mustafa N.S."/>
            <person name="Li S."/>
            <person name="Yun Q."/>
            <person name="Keller S.R."/>
            <person name="Mao J."/>
            <person name="Zhang R."/>
            <person name="Strauss S.H."/>
        </authorList>
    </citation>
    <scope>NUCLEOTIDE SEQUENCE</scope>
    <source>
        <strain evidence="10">GM15</strain>
        <tissue evidence="10">Leaf</tissue>
    </source>
</reference>
<evidence type="ECO:0008006" key="12">
    <source>
        <dbReference type="Google" id="ProtNLM"/>
    </source>
</evidence>
<feature type="transmembrane region" description="Helical" evidence="7">
    <location>
        <begin position="725"/>
        <end position="744"/>
    </location>
</feature>
<dbReference type="GO" id="GO:0140326">
    <property type="term" value="F:ATPase-coupled intramembrane lipid transporter activity"/>
    <property type="evidence" value="ECO:0007669"/>
    <property type="project" value="TreeGrafter"/>
</dbReference>
<evidence type="ECO:0000259" key="8">
    <source>
        <dbReference type="Pfam" id="PF16209"/>
    </source>
</evidence>
<comment type="subcellular location">
    <subcellularLocation>
        <location evidence="2">Endomembrane system</location>
    </subcellularLocation>
    <subcellularLocation>
        <location evidence="1">Membrane</location>
        <topology evidence="1">Multi-pass membrane protein</topology>
    </subcellularLocation>
</comment>
<keyword evidence="7" id="KW-0812">Transmembrane</keyword>
<evidence type="ECO:0000256" key="1">
    <source>
        <dbReference type="ARBA" id="ARBA00004141"/>
    </source>
</evidence>
<evidence type="ECO:0000256" key="5">
    <source>
        <dbReference type="ARBA" id="ARBA00022842"/>
    </source>
</evidence>
<evidence type="ECO:0000313" key="10">
    <source>
        <dbReference type="EMBL" id="KAG6766412.1"/>
    </source>
</evidence>
<dbReference type="AlphaFoldDB" id="A0A8X7ZF12"/>
<evidence type="ECO:0000256" key="4">
    <source>
        <dbReference type="ARBA" id="ARBA00022723"/>
    </source>
</evidence>